<organism evidence="2 3">
    <name type="scientific">Capnocytophaga gingivalis</name>
    <dbReference type="NCBI Taxonomy" id="1017"/>
    <lineage>
        <taxon>Bacteria</taxon>
        <taxon>Pseudomonadati</taxon>
        <taxon>Bacteroidota</taxon>
        <taxon>Flavobacteriia</taxon>
        <taxon>Flavobacteriales</taxon>
        <taxon>Flavobacteriaceae</taxon>
        <taxon>Capnocytophaga</taxon>
    </lineage>
</organism>
<dbReference type="InterPro" id="IPR046136">
    <property type="entry name" value="DUF6138"/>
</dbReference>
<dbReference type="KEGG" id="cgh:CGC50_00615"/>
<keyword evidence="1" id="KW-0175">Coiled coil</keyword>
<protein>
    <submittedName>
        <fullName evidence="2">Uncharacterized protein</fullName>
    </submittedName>
</protein>
<dbReference type="Proteomes" id="UP000217250">
    <property type="component" value="Chromosome"/>
</dbReference>
<gene>
    <name evidence="2" type="ORF">CGC50_00615</name>
</gene>
<name>A0A250FP51_9FLAO</name>
<dbReference type="EMBL" id="CP022386">
    <property type="protein sequence ID" value="ATA85786.1"/>
    <property type="molecule type" value="Genomic_DNA"/>
</dbReference>
<evidence type="ECO:0000313" key="2">
    <source>
        <dbReference type="EMBL" id="ATA85786.1"/>
    </source>
</evidence>
<dbReference type="OrthoDB" id="1089802at2"/>
<dbReference type="Pfam" id="PF19635">
    <property type="entry name" value="DUF6138"/>
    <property type="match status" value="1"/>
</dbReference>
<dbReference type="AlphaFoldDB" id="A0A250FP51"/>
<evidence type="ECO:0000256" key="1">
    <source>
        <dbReference type="SAM" id="Coils"/>
    </source>
</evidence>
<feature type="coiled-coil region" evidence="1">
    <location>
        <begin position="261"/>
        <end position="288"/>
    </location>
</feature>
<proteinExistence type="predicted"/>
<reference evidence="3" key="1">
    <citation type="submission" date="2017-06" db="EMBL/GenBank/DDBJ databases">
        <title>Capnocytophaga spp. assemblies.</title>
        <authorList>
            <person name="Gulvik C.A."/>
        </authorList>
    </citation>
    <scope>NUCLEOTIDE SEQUENCE [LARGE SCALE GENOMIC DNA]</scope>
    <source>
        <strain evidence="3">H1496</strain>
    </source>
</reference>
<accession>A0A250FP51</accession>
<sequence length="530" mass="62274">MKEKNTIEKYAEEILQGILEKIGSGTETPYQYRYLVEGFANYILIEQDENRDNSILFYTSLKRYSSPKEIVILNFSTLSKEEKKTIANTLQEKITKIFFTEAFFGKFQYKTSVNIEFEDYTLQFKLVHEARKAELKNRFDTFMEEVINHPSREMEDGEIVSFLDKLFDTELNGYTAIQIIAIAEKTLKLYAGKKDWLKENARWLTFKAKYWKYEVFYPLYYDEKRPQWNIEYTLKEGITPEKIDTDKLTLYIQQALWKIKYKQYSWDVKSAQEDLERAANELGSEKAKQYLKKGTGELPDNLIHYKDSELEADANDVFATISLKIKQETAEAYGKALDFIIALLKAGFPHSYQIRFSSKAPKHFLDIKGLAKSSTHRFFAQALQYETLHPKLEKYAKVAMKEFEWYTDVEEGEKSCMPGSYAVFGLGLTDKKYFPLVIEYFKLVDDEHQMVHKNFVIALIEQYGFSAETLPMIYEGVISSQDEVIFKSLTESMKNPENKALLNDFLKDKEDYYQEAMYYALYGKDWEKKK</sequence>
<evidence type="ECO:0000313" key="3">
    <source>
        <dbReference type="Proteomes" id="UP000217250"/>
    </source>
</evidence>